<reference evidence="3" key="2">
    <citation type="submission" date="2012-03" db="EMBL/GenBank/DDBJ databases">
        <title>The complete genome sequence of the pioneer microbe on fresh volcanic deposit, Leptospirillum ferrooxidans strain C2-3.</title>
        <authorList>
            <person name="Fujimura R."/>
            <person name="Sato Y."/>
            <person name="Nishizawa T."/>
            <person name="Nanba K."/>
            <person name="Oshima K."/>
            <person name="Hattori M."/>
            <person name="Kamijo T."/>
            <person name="Ohta H."/>
        </authorList>
    </citation>
    <scope>NUCLEOTIDE SEQUENCE [LARGE SCALE GENOMIC DNA]</scope>
    <source>
        <strain evidence="3">C2-3</strain>
    </source>
</reference>
<dbReference type="PANTHER" id="PTHR22916">
    <property type="entry name" value="GLYCOSYLTRANSFERASE"/>
    <property type="match status" value="1"/>
</dbReference>
<name>I0IPB4_LEPFC</name>
<dbReference type="SUPFAM" id="SSF53448">
    <property type="entry name" value="Nucleotide-diphospho-sugar transferases"/>
    <property type="match status" value="1"/>
</dbReference>
<dbReference type="GO" id="GO:0016758">
    <property type="term" value="F:hexosyltransferase activity"/>
    <property type="evidence" value="ECO:0007669"/>
    <property type="project" value="UniProtKB-ARBA"/>
</dbReference>
<keyword evidence="2" id="KW-0808">Transferase</keyword>
<accession>I0IPB4</accession>
<evidence type="ECO:0000313" key="3">
    <source>
        <dbReference type="Proteomes" id="UP000007382"/>
    </source>
</evidence>
<dbReference type="PANTHER" id="PTHR22916:SF3">
    <property type="entry name" value="UDP-GLCNAC:BETAGAL BETA-1,3-N-ACETYLGLUCOSAMINYLTRANSFERASE-LIKE PROTEIN 1"/>
    <property type="match status" value="1"/>
</dbReference>
<dbReference type="InterPro" id="IPR029044">
    <property type="entry name" value="Nucleotide-diphossugar_trans"/>
</dbReference>
<feature type="domain" description="Glycosyltransferase 2-like" evidence="1">
    <location>
        <begin position="6"/>
        <end position="174"/>
    </location>
</feature>
<sequence>MTPLVSVVIPMTRYELELDEALLSVFQQKEHDYEIVLVNNHALPGVLSVAEKWHLKHPDRVRIVTEPIPGAVSARNKGILASRGEFIAFLDSDDRMKPDRLSLQLSAIRQDPDITLVGSWKDEISPDGEVIGKDSAPQIPRWASILFGKTERWQRDPFYEPQTSTFLIRASAIQKAGMFDSRFDPFWLEDTDFSFRMYEKGRVVIVPQSLVEYRVHPKADSIRRIFDFGLILKHDVFFSILKEKYYLKDNPDSRSAFLKLKSRWLRETGIKMLAYQNGERYGKELIQKSLALNPSDLQSWEAFLRSRFIRSFYPRAFGIKGPIDAVLPEYVDDAWVSNLFSLDR</sequence>
<dbReference type="PATRIC" id="fig|1162668.3.peg.1698"/>
<dbReference type="EMBL" id="AP012342">
    <property type="protein sequence ID" value="BAM07113.1"/>
    <property type="molecule type" value="Genomic_DNA"/>
</dbReference>
<dbReference type="AlphaFoldDB" id="I0IPB4"/>
<organism evidence="2 3">
    <name type="scientific">Leptospirillum ferrooxidans (strain C2-3)</name>
    <dbReference type="NCBI Taxonomy" id="1162668"/>
    <lineage>
        <taxon>Bacteria</taxon>
        <taxon>Pseudomonadati</taxon>
        <taxon>Nitrospirota</taxon>
        <taxon>Nitrospiria</taxon>
        <taxon>Nitrospirales</taxon>
        <taxon>Nitrospiraceae</taxon>
        <taxon>Leptospirillum</taxon>
    </lineage>
</organism>
<reference evidence="2 3" key="1">
    <citation type="journal article" date="2012" name="J. Bacteriol.">
        <title>Complete Genome Sequence of Leptospirillum ferrooxidans Strain C2-3, Isolated from a Fresh Volcanic Ash Deposit on the Island of Miyake, Japan.</title>
        <authorList>
            <person name="Fujimura R."/>
            <person name="Sato Y."/>
            <person name="Nishizawa T."/>
            <person name="Oshima K."/>
            <person name="Kim S.-W."/>
            <person name="Hattori M."/>
            <person name="Kamijo T."/>
            <person name="Ohta H."/>
        </authorList>
    </citation>
    <scope>NUCLEOTIDE SEQUENCE [LARGE SCALE GENOMIC DNA]</scope>
    <source>
        <strain evidence="2 3">C2-3</strain>
    </source>
</reference>
<dbReference type="eggNOG" id="COG1216">
    <property type="taxonomic scope" value="Bacteria"/>
</dbReference>
<dbReference type="Gene3D" id="3.90.550.10">
    <property type="entry name" value="Spore Coat Polysaccharide Biosynthesis Protein SpsA, Chain A"/>
    <property type="match status" value="1"/>
</dbReference>
<dbReference type="InterPro" id="IPR001173">
    <property type="entry name" value="Glyco_trans_2-like"/>
</dbReference>
<evidence type="ECO:0000313" key="2">
    <source>
        <dbReference type="EMBL" id="BAM07113.1"/>
    </source>
</evidence>
<dbReference type="Proteomes" id="UP000007382">
    <property type="component" value="Chromosome"/>
</dbReference>
<dbReference type="KEGG" id="lfc:LFE_1430"/>
<evidence type="ECO:0000259" key="1">
    <source>
        <dbReference type="Pfam" id="PF00535"/>
    </source>
</evidence>
<dbReference type="RefSeq" id="WP_014449601.1">
    <property type="nucleotide sequence ID" value="NC_017094.1"/>
</dbReference>
<dbReference type="HOGENOM" id="CLU_025996_0_0_0"/>
<gene>
    <name evidence="2" type="ordered locus">LFE_1430</name>
</gene>
<dbReference type="OrthoDB" id="9784574at2"/>
<dbReference type="CDD" id="cd00761">
    <property type="entry name" value="Glyco_tranf_GTA_type"/>
    <property type="match status" value="1"/>
</dbReference>
<dbReference type="STRING" id="1162668.LFE_1430"/>
<proteinExistence type="predicted"/>
<keyword evidence="3" id="KW-1185">Reference proteome</keyword>
<protein>
    <submittedName>
        <fullName evidence="2">Putative glycosyl transferase, family 2</fullName>
    </submittedName>
</protein>
<dbReference type="Pfam" id="PF00535">
    <property type="entry name" value="Glycos_transf_2"/>
    <property type="match status" value="1"/>
</dbReference>